<dbReference type="NCBIfam" id="TIGR00797">
    <property type="entry name" value="matE"/>
    <property type="match status" value="1"/>
</dbReference>
<feature type="transmembrane region" description="Helical" evidence="10">
    <location>
        <begin position="163"/>
        <end position="187"/>
    </location>
</feature>
<evidence type="ECO:0000256" key="3">
    <source>
        <dbReference type="ARBA" id="ARBA00022449"/>
    </source>
</evidence>
<evidence type="ECO:0000256" key="6">
    <source>
        <dbReference type="ARBA" id="ARBA00022989"/>
    </source>
</evidence>
<evidence type="ECO:0000256" key="10">
    <source>
        <dbReference type="SAM" id="Phobius"/>
    </source>
</evidence>
<dbReference type="RefSeq" id="WP_078236078.1">
    <property type="nucleotide sequence ID" value="NZ_MUYA01000002.1"/>
</dbReference>
<dbReference type="GO" id="GO:0042910">
    <property type="term" value="F:xenobiotic transmembrane transporter activity"/>
    <property type="evidence" value="ECO:0007669"/>
    <property type="project" value="InterPro"/>
</dbReference>
<proteinExistence type="predicted"/>
<keyword evidence="8 10" id="KW-0472">Membrane</keyword>
<feature type="transmembrane region" description="Helical" evidence="10">
    <location>
        <begin position="321"/>
        <end position="341"/>
    </location>
</feature>
<dbReference type="PANTHER" id="PTHR43298:SF2">
    <property type="entry name" value="FMN_FAD EXPORTER YEEO-RELATED"/>
    <property type="match status" value="1"/>
</dbReference>
<feature type="transmembrane region" description="Helical" evidence="10">
    <location>
        <begin position="21"/>
        <end position="45"/>
    </location>
</feature>
<feature type="transmembrane region" description="Helical" evidence="10">
    <location>
        <begin position="246"/>
        <end position="268"/>
    </location>
</feature>
<keyword evidence="2" id="KW-0813">Transport</keyword>
<organism evidence="11 12">
    <name type="scientific">Haemophilus paracuniculus</name>
    <dbReference type="NCBI Taxonomy" id="734"/>
    <lineage>
        <taxon>Bacteria</taxon>
        <taxon>Pseudomonadati</taxon>
        <taxon>Pseudomonadota</taxon>
        <taxon>Gammaproteobacteria</taxon>
        <taxon>Pasteurellales</taxon>
        <taxon>Pasteurellaceae</taxon>
        <taxon>Haemophilus</taxon>
    </lineage>
</organism>
<dbReference type="GO" id="GO:0006811">
    <property type="term" value="P:monoatomic ion transport"/>
    <property type="evidence" value="ECO:0007669"/>
    <property type="project" value="UniProtKB-KW"/>
</dbReference>
<dbReference type="OrthoDB" id="9780160at2"/>
<keyword evidence="7" id="KW-0406">Ion transport</keyword>
<dbReference type="InterPro" id="IPR050222">
    <property type="entry name" value="MATE_MdtK"/>
</dbReference>
<feature type="transmembrane region" description="Helical" evidence="10">
    <location>
        <begin position="57"/>
        <end position="77"/>
    </location>
</feature>
<feature type="transmembrane region" description="Helical" evidence="10">
    <location>
        <begin position="98"/>
        <end position="121"/>
    </location>
</feature>
<evidence type="ECO:0000313" key="11">
    <source>
        <dbReference type="EMBL" id="OOS00585.1"/>
    </source>
</evidence>
<protein>
    <recommendedName>
        <fullName evidence="9">Multidrug-efflux transporter</fullName>
    </recommendedName>
</protein>
<dbReference type="GO" id="GO:0015297">
    <property type="term" value="F:antiporter activity"/>
    <property type="evidence" value="ECO:0007669"/>
    <property type="project" value="UniProtKB-KW"/>
</dbReference>
<accession>A0A1T0AUX6</accession>
<feature type="transmembrane region" description="Helical" evidence="10">
    <location>
        <begin position="424"/>
        <end position="442"/>
    </location>
</feature>
<gene>
    <name evidence="11" type="ORF">B0187_01395</name>
</gene>
<comment type="caution">
    <text evidence="11">The sequence shown here is derived from an EMBL/GenBank/DDBJ whole genome shotgun (WGS) entry which is preliminary data.</text>
</comment>
<dbReference type="PANTHER" id="PTHR43298">
    <property type="entry name" value="MULTIDRUG RESISTANCE PROTEIN NORM-RELATED"/>
    <property type="match status" value="1"/>
</dbReference>
<evidence type="ECO:0000256" key="5">
    <source>
        <dbReference type="ARBA" id="ARBA00022692"/>
    </source>
</evidence>
<feature type="transmembrane region" description="Helical" evidence="10">
    <location>
        <begin position="193"/>
        <end position="217"/>
    </location>
</feature>
<dbReference type="InterPro" id="IPR002528">
    <property type="entry name" value="MATE_fam"/>
</dbReference>
<dbReference type="CDD" id="cd13131">
    <property type="entry name" value="MATE_NorM_like"/>
    <property type="match status" value="1"/>
</dbReference>
<reference evidence="11 12" key="1">
    <citation type="submission" date="2017-02" db="EMBL/GenBank/DDBJ databases">
        <title>Draft genome sequence of Haemophilus paracuniculus CCUG 43573 type strain.</title>
        <authorList>
            <person name="Engstrom-Jakobsson H."/>
            <person name="Salva-Serra F."/>
            <person name="Thorell K."/>
            <person name="Gonzales-Siles L."/>
            <person name="Karlsson R."/>
            <person name="Boulund F."/>
            <person name="Engstrand L."/>
            <person name="Kristiansson E."/>
            <person name="Moore E."/>
        </authorList>
    </citation>
    <scope>NUCLEOTIDE SEQUENCE [LARGE SCALE GENOMIC DNA]</scope>
    <source>
        <strain evidence="11 12">CCUG 43573</strain>
    </source>
</reference>
<name>A0A1T0AUX6_9PAST</name>
<keyword evidence="3" id="KW-0050">Antiport</keyword>
<dbReference type="Pfam" id="PF01554">
    <property type="entry name" value="MatE"/>
    <property type="match status" value="2"/>
</dbReference>
<feature type="transmembrane region" description="Helical" evidence="10">
    <location>
        <begin position="133"/>
        <end position="151"/>
    </location>
</feature>
<dbReference type="EMBL" id="MUYA01000002">
    <property type="protein sequence ID" value="OOS00585.1"/>
    <property type="molecule type" value="Genomic_DNA"/>
</dbReference>
<feature type="transmembrane region" description="Helical" evidence="10">
    <location>
        <begin position="392"/>
        <end position="412"/>
    </location>
</feature>
<evidence type="ECO:0000256" key="9">
    <source>
        <dbReference type="ARBA" id="ARBA00031636"/>
    </source>
</evidence>
<keyword evidence="6 10" id="KW-1133">Transmembrane helix</keyword>
<dbReference type="GO" id="GO:0005886">
    <property type="term" value="C:plasma membrane"/>
    <property type="evidence" value="ECO:0007669"/>
    <property type="project" value="UniProtKB-SubCell"/>
</dbReference>
<dbReference type="Proteomes" id="UP000190867">
    <property type="component" value="Unassembled WGS sequence"/>
</dbReference>
<keyword evidence="12" id="KW-1185">Reference proteome</keyword>
<dbReference type="AlphaFoldDB" id="A0A1T0AUX6"/>
<dbReference type="STRING" id="734.B0187_01395"/>
<evidence type="ECO:0000256" key="8">
    <source>
        <dbReference type="ARBA" id="ARBA00023136"/>
    </source>
</evidence>
<comment type="subcellular location">
    <subcellularLocation>
        <location evidence="1">Cell inner membrane</location>
        <topology evidence="1">Multi-pass membrane protein</topology>
    </subcellularLocation>
</comment>
<evidence type="ECO:0000256" key="1">
    <source>
        <dbReference type="ARBA" id="ARBA00004429"/>
    </source>
</evidence>
<evidence type="ECO:0000256" key="2">
    <source>
        <dbReference type="ARBA" id="ARBA00022448"/>
    </source>
</evidence>
<dbReference type="PIRSF" id="PIRSF006603">
    <property type="entry name" value="DinF"/>
    <property type="match status" value="1"/>
</dbReference>
<evidence type="ECO:0000256" key="4">
    <source>
        <dbReference type="ARBA" id="ARBA00022475"/>
    </source>
</evidence>
<keyword evidence="5 10" id="KW-0812">Transmembrane</keyword>
<dbReference type="InterPro" id="IPR048279">
    <property type="entry name" value="MdtK-like"/>
</dbReference>
<evidence type="ECO:0000313" key="12">
    <source>
        <dbReference type="Proteomes" id="UP000190867"/>
    </source>
</evidence>
<feature type="transmembrane region" description="Helical" evidence="10">
    <location>
        <begin position="353"/>
        <end position="371"/>
    </location>
</feature>
<sequence length="464" mass="51322">MLNFEWRQYPENVSRLFKLSLPIFISQLSASGMGLSDIVMAGLVSDEDVSAIAVSNSIYFPMFLFILGLLNAITPTVSYLNGANQRHLIAQQIRQGTWIVLALALPMILVLLNSGLILDFMQTPADFSQKAQQYLAVLAIGVIPALLAVNLRCMNDGLANPKPAMRITFIGLLLNIPLNYIFIFGKFGLPEMGAVGCGVATAIVNWVMFGLMLHYCYTHSSQKDIKLFEKWLVLPDFTILTKLLKLGLPIAFALFTEVMLFSASALILSPLGSQVVASHQVALQASSLFFMIPLSFGIASTIMIGQTLGEQQVQQAKILSYHALFTAFLMAVLAAIFFMLSRDWIPKAFTQDPTSITIASGLLIFVAIYQIPDSLQAVTNGILRGYKKTKPILYITTLCYWLLGMPLGYILARTDWLVSPMTAAGFWLTFCICLSLASWLLICQMRKVQNIPESELLVYLDKVK</sequence>
<feature type="transmembrane region" description="Helical" evidence="10">
    <location>
        <begin position="288"/>
        <end position="309"/>
    </location>
</feature>
<evidence type="ECO:0000256" key="7">
    <source>
        <dbReference type="ARBA" id="ARBA00023065"/>
    </source>
</evidence>
<keyword evidence="4" id="KW-1003">Cell membrane</keyword>